<feature type="transmembrane region" description="Helical" evidence="6">
    <location>
        <begin position="121"/>
        <end position="143"/>
    </location>
</feature>
<dbReference type="Proteomes" id="UP000197032">
    <property type="component" value="Unassembled WGS sequence"/>
</dbReference>
<name>A0A1Z5HWW0_9FIRM</name>
<keyword evidence="8" id="KW-1185">Reference proteome</keyword>
<proteinExistence type="predicted"/>
<evidence type="ECO:0000256" key="1">
    <source>
        <dbReference type="ARBA" id="ARBA00004651"/>
    </source>
</evidence>
<feature type="transmembrane region" description="Helical" evidence="6">
    <location>
        <begin position="20"/>
        <end position="43"/>
    </location>
</feature>
<keyword evidence="4 6" id="KW-1133">Transmembrane helix</keyword>
<feature type="transmembrane region" description="Helical" evidence="6">
    <location>
        <begin position="155"/>
        <end position="175"/>
    </location>
</feature>
<keyword evidence="2" id="KW-1003">Cell membrane</keyword>
<evidence type="ECO:0000256" key="2">
    <source>
        <dbReference type="ARBA" id="ARBA00022475"/>
    </source>
</evidence>
<dbReference type="Pfam" id="PF01943">
    <property type="entry name" value="Polysacc_synt"/>
    <property type="match status" value="1"/>
</dbReference>
<evidence type="ECO:0000256" key="6">
    <source>
        <dbReference type="SAM" id="Phobius"/>
    </source>
</evidence>
<dbReference type="GO" id="GO:0005886">
    <property type="term" value="C:plasma membrane"/>
    <property type="evidence" value="ECO:0007669"/>
    <property type="project" value="UniProtKB-SubCell"/>
</dbReference>
<dbReference type="InterPro" id="IPR050833">
    <property type="entry name" value="Poly_Biosynth_Transport"/>
</dbReference>
<feature type="transmembrane region" description="Helical" evidence="6">
    <location>
        <begin position="181"/>
        <end position="201"/>
    </location>
</feature>
<dbReference type="EMBL" id="BDGJ01000197">
    <property type="protein sequence ID" value="GAW94016.1"/>
    <property type="molecule type" value="Genomic_DNA"/>
</dbReference>
<comment type="subcellular location">
    <subcellularLocation>
        <location evidence="1">Cell membrane</location>
        <topology evidence="1">Multi-pass membrane protein</topology>
    </subcellularLocation>
</comment>
<dbReference type="RefSeq" id="WP_088555047.1">
    <property type="nucleotide sequence ID" value="NZ_BDGJ01000197.1"/>
</dbReference>
<reference evidence="8" key="1">
    <citation type="journal article" date="2017" name="Appl. Environ. Microbiol.">
        <title>Genomic Analysis of Calderihabitans maritimus KKC1, a Thermophilic, Hydrogenogenic, Carboxydotrophic Bacterium Isolated from Marine Sediment.</title>
        <authorList>
            <person name="Omae K."/>
            <person name="Yoneda Y."/>
            <person name="Fukuyama Y."/>
            <person name="Yoshida T."/>
            <person name="Sako Y."/>
        </authorList>
    </citation>
    <scope>NUCLEOTIDE SEQUENCE [LARGE SCALE GENOMIC DNA]</scope>
    <source>
        <strain evidence="8">KKC1</strain>
    </source>
</reference>
<gene>
    <name evidence="7" type="ORF">KKC1_31350</name>
</gene>
<dbReference type="InterPro" id="IPR002797">
    <property type="entry name" value="Polysacc_synth"/>
</dbReference>
<dbReference type="OrthoDB" id="5240734at2"/>
<feature type="transmembrane region" description="Helical" evidence="6">
    <location>
        <begin position="393"/>
        <end position="412"/>
    </location>
</feature>
<dbReference type="PANTHER" id="PTHR30250">
    <property type="entry name" value="PST FAMILY PREDICTED COLANIC ACID TRANSPORTER"/>
    <property type="match status" value="1"/>
</dbReference>
<accession>A0A1Z5HWW0</accession>
<organism evidence="7 8">
    <name type="scientific">Calderihabitans maritimus</name>
    <dbReference type="NCBI Taxonomy" id="1246530"/>
    <lineage>
        <taxon>Bacteria</taxon>
        <taxon>Bacillati</taxon>
        <taxon>Bacillota</taxon>
        <taxon>Clostridia</taxon>
        <taxon>Neomoorellales</taxon>
        <taxon>Calderihabitantaceae</taxon>
        <taxon>Calderihabitans</taxon>
    </lineage>
</organism>
<keyword evidence="3 6" id="KW-0812">Transmembrane</keyword>
<feature type="transmembrane region" description="Helical" evidence="6">
    <location>
        <begin position="366"/>
        <end position="387"/>
    </location>
</feature>
<dbReference type="AlphaFoldDB" id="A0A1Z5HWW0"/>
<evidence type="ECO:0000256" key="3">
    <source>
        <dbReference type="ARBA" id="ARBA00022692"/>
    </source>
</evidence>
<feature type="transmembrane region" description="Helical" evidence="6">
    <location>
        <begin position="304"/>
        <end position="328"/>
    </location>
</feature>
<comment type="caution">
    <text evidence="7">The sequence shown here is derived from an EMBL/GenBank/DDBJ whole genome shotgun (WGS) entry which is preliminary data.</text>
</comment>
<feature type="transmembrane region" description="Helical" evidence="6">
    <location>
        <begin position="49"/>
        <end position="70"/>
    </location>
</feature>
<feature type="transmembrane region" description="Helical" evidence="6">
    <location>
        <begin position="246"/>
        <end position="266"/>
    </location>
</feature>
<dbReference type="PANTHER" id="PTHR30250:SF11">
    <property type="entry name" value="O-ANTIGEN TRANSPORTER-RELATED"/>
    <property type="match status" value="1"/>
</dbReference>
<evidence type="ECO:0000313" key="8">
    <source>
        <dbReference type="Proteomes" id="UP000197032"/>
    </source>
</evidence>
<keyword evidence="5 6" id="KW-0472">Membrane</keyword>
<protein>
    <submittedName>
        <fullName evidence="7">Membrane protein involved in the export of O-antigen and teichoic acid</fullName>
    </submittedName>
</protein>
<evidence type="ECO:0000256" key="4">
    <source>
        <dbReference type="ARBA" id="ARBA00022989"/>
    </source>
</evidence>
<evidence type="ECO:0000256" key="5">
    <source>
        <dbReference type="ARBA" id="ARBA00023136"/>
    </source>
</evidence>
<feature type="transmembrane region" description="Helical" evidence="6">
    <location>
        <begin position="91"/>
        <end position="115"/>
    </location>
</feature>
<sequence>MKEAKSDNVGRGRFFKGVVITFASRLLNLGFGVISSVLIARALGPEDKGIYTLTVLLPSLLVTFMNLGVGPATTFYTARKSYSLKEILGNNVILALALSMAGYFLGLIMILYFRYQLFPGVAVGYLLLALALIPGNLFFSYLHNMLLGTNRVRDYNVVVLLQAILFLGLIFIFLWALRIKIWGALLAAVISWGLVDLVLYFRVKKICGGVSFRFNSSYLVRAIKYGLQAHLSNIIAFLNYRVDMFLVHGFMGPSAVGFYSVGVGLAEKLWLVSQSAATVLFPRVASKIDNLKNDSFTPLVARTVLWITAMVAFVLMLFSQSIVVLLYSQAFLPAVRPLQALLVGIIALGVARILANDIAGRGLPIFNMYVDVIGLITNVALNVLWIPKYGITGAAWASTVSYTVALFVRLLVYCRLSNNSLKDVLIPKRSDWVLYWQMGAEVGHWIRDKVRVVL</sequence>
<dbReference type="CDD" id="cd13128">
    <property type="entry name" value="MATE_Wzx_like"/>
    <property type="match status" value="1"/>
</dbReference>
<feature type="transmembrane region" description="Helical" evidence="6">
    <location>
        <begin position="334"/>
        <end position="354"/>
    </location>
</feature>
<evidence type="ECO:0000313" key="7">
    <source>
        <dbReference type="EMBL" id="GAW94016.1"/>
    </source>
</evidence>